<evidence type="ECO:0000313" key="4">
    <source>
        <dbReference type="Proteomes" id="UP000050640"/>
    </source>
</evidence>
<dbReference type="Gene3D" id="1.10.238.200">
    <property type="entry name" value="Cullin, PONY binding domain"/>
    <property type="match status" value="1"/>
</dbReference>
<evidence type="ECO:0000259" key="3">
    <source>
        <dbReference type="PROSITE" id="PS51229"/>
    </source>
</evidence>
<dbReference type="GO" id="GO:0005886">
    <property type="term" value="C:plasma membrane"/>
    <property type="evidence" value="ECO:0007669"/>
    <property type="project" value="UniProtKB-ARBA"/>
</dbReference>
<dbReference type="Gene3D" id="1.10.238.10">
    <property type="entry name" value="EF-hand"/>
    <property type="match status" value="1"/>
</dbReference>
<keyword evidence="1" id="KW-0833">Ubl conjugation pathway</keyword>
<dbReference type="STRING" id="1147741.A0A0R3RZ54"/>
<dbReference type="Gene3D" id="1.10.8.10">
    <property type="entry name" value="DNA helicase RuvA subunit, C-terminal domain"/>
    <property type="match status" value="1"/>
</dbReference>
<dbReference type="PROSITE" id="PS51229">
    <property type="entry name" value="DCUN1"/>
    <property type="match status" value="1"/>
</dbReference>
<dbReference type="InterPro" id="IPR009060">
    <property type="entry name" value="UBA-like_sf"/>
</dbReference>
<dbReference type="WBParaSite" id="EEL_0000759601-mRNA-1">
    <property type="protein sequence ID" value="EEL_0000759601-mRNA-1"/>
    <property type="gene ID" value="EEL_0000759601"/>
</dbReference>
<dbReference type="Proteomes" id="UP000050640">
    <property type="component" value="Unplaced"/>
</dbReference>
<comment type="function">
    <text evidence="2">Neddylation of cullins play an essential role in the regulation of SCF-type complexes activity.</text>
</comment>
<dbReference type="GO" id="GO:0000151">
    <property type="term" value="C:ubiquitin ligase complex"/>
    <property type="evidence" value="ECO:0007669"/>
    <property type="project" value="TreeGrafter"/>
</dbReference>
<dbReference type="GO" id="GO:2000436">
    <property type="term" value="P:positive regulation of protein neddylation"/>
    <property type="evidence" value="ECO:0007669"/>
    <property type="project" value="UniProtKB-ARBA"/>
</dbReference>
<dbReference type="FunFam" id="1.10.238.200:FF:000003">
    <property type="entry name" value="DCN1-like protein 3"/>
    <property type="match status" value="1"/>
</dbReference>
<evidence type="ECO:0000256" key="1">
    <source>
        <dbReference type="ARBA" id="ARBA00022786"/>
    </source>
</evidence>
<dbReference type="SUPFAM" id="SSF46934">
    <property type="entry name" value="UBA-like"/>
    <property type="match status" value="1"/>
</dbReference>
<dbReference type="GO" id="GO:0045116">
    <property type="term" value="P:protein neddylation"/>
    <property type="evidence" value="ECO:0007669"/>
    <property type="project" value="TreeGrafter"/>
</dbReference>
<dbReference type="AlphaFoldDB" id="A0A0R3RZ54"/>
<reference evidence="5" key="1">
    <citation type="submission" date="2017-02" db="UniProtKB">
        <authorList>
            <consortium name="WormBaseParasite"/>
        </authorList>
    </citation>
    <scope>IDENTIFICATION</scope>
</reference>
<proteinExistence type="predicted"/>
<dbReference type="GO" id="GO:0097602">
    <property type="term" value="F:cullin family protein binding"/>
    <property type="evidence" value="ECO:0007669"/>
    <property type="project" value="TreeGrafter"/>
</dbReference>
<organism evidence="4 5">
    <name type="scientific">Elaeophora elaphi</name>
    <dbReference type="NCBI Taxonomy" id="1147741"/>
    <lineage>
        <taxon>Eukaryota</taxon>
        <taxon>Metazoa</taxon>
        <taxon>Ecdysozoa</taxon>
        <taxon>Nematoda</taxon>
        <taxon>Chromadorea</taxon>
        <taxon>Rhabditida</taxon>
        <taxon>Spirurina</taxon>
        <taxon>Spiruromorpha</taxon>
        <taxon>Filarioidea</taxon>
        <taxon>Onchocercidae</taxon>
        <taxon>Elaeophora</taxon>
    </lineage>
</organism>
<protein>
    <recommendedName>
        <fullName evidence="2">Defective in cullin neddylation protein</fullName>
    </recommendedName>
</protein>
<feature type="domain" description="DCUN1" evidence="3">
    <location>
        <begin position="123"/>
        <end position="310"/>
    </location>
</feature>
<dbReference type="InterPro" id="IPR014764">
    <property type="entry name" value="DCN-prot"/>
</dbReference>
<dbReference type="PANTHER" id="PTHR12281">
    <property type="entry name" value="RP42 RELATED"/>
    <property type="match status" value="1"/>
</dbReference>
<dbReference type="PANTHER" id="PTHR12281:SF32">
    <property type="entry name" value="DCN1-LIKE PROTEIN"/>
    <property type="match status" value="1"/>
</dbReference>
<dbReference type="GO" id="GO:0032182">
    <property type="term" value="F:ubiquitin-like protein binding"/>
    <property type="evidence" value="ECO:0007669"/>
    <property type="project" value="TreeGrafter"/>
</dbReference>
<dbReference type="FunFam" id="1.10.238.10:FF:000030">
    <property type="entry name" value="DCN1-like protein"/>
    <property type="match status" value="1"/>
</dbReference>
<dbReference type="Pfam" id="PF14555">
    <property type="entry name" value="UBA_4"/>
    <property type="match status" value="1"/>
</dbReference>
<name>A0A0R3RZ54_9BILA</name>
<dbReference type="InterPro" id="IPR005176">
    <property type="entry name" value="PONY_dom"/>
</dbReference>
<dbReference type="GO" id="GO:0031624">
    <property type="term" value="F:ubiquitin conjugating enzyme binding"/>
    <property type="evidence" value="ECO:0007669"/>
    <property type="project" value="TreeGrafter"/>
</dbReference>
<keyword evidence="4" id="KW-1185">Reference proteome</keyword>
<sequence>MLVTEFKHLSDRANNKVIDCAFPLDIVKMDNGWISSKQAKKTVRNFMQWTQSNEKTAIHCLSSQNWNLELACDAYYQNPQLYMCMADVVDQRSLHAFFLKYANSTIFSTIIITIRECGCLARVLRKFVYILFIDRQDNDPSCIGPHGMLRFLTDLGLNPADRNVLILAWKLKAKTQCEFTWEEFSTGLNEMKVDSLDKLKTKIPTLSEELRNPISFRDFYQFTFNYARASPQRTLEVETAIAYWEIVFGGNFGYLPLWTNFLREKEVKSIPRDTWNLLLDFSLTIAPDFNNYDAEGAWPVLIDEFVEYARNKMQS</sequence>
<evidence type="ECO:0000313" key="5">
    <source>
        <dbReference type="WBParaSite" id="EEL_0000759601-mRNA-1"/>
    </source>
</evidence>
<dbReference type="InterPro" id="IPR042460">
    <property type="entry name" value="DCN1-like_PONY"/>
</dbReference>
<evidence type="ECO:0000256" key="2">
    <source>
        <dbReference type="RuleBase" id="RU410713"/>
    </source>
</evidence>
<dbReference type="Pfam" id="PF03556">
    <property type="entry name" value="Cullin_binding"/>
    <property type="match status" value="1"/>
</dbReference>
<accession>A0A0R3RZ54</accession>
<dbReference type="CDD" id="cd14350">
    <property type="entry name" value="UBA_DCNL"/>
    <property type="match status" value="1"/>
</dbReference>